<proteinExistence type="predicted"/>
<feature type="region of interest" description="Disordered" evidence="1">
    <location>
        <begin position="424"/>
        <end position="456"/>
    </location>
</feature>
<evidence type="ECO:0000313" key="4">
    <source>
        <dbReference type="Proteomes" id="UP000803884"/>
    </source>
</evidence>
<keyword evidence="2" id="KW-0472">Membrane</keyword>
<sequence>MSASVGDENISIPGSSWRMLWTGQFNEFQLDIVGFLAILGEGSILSTAQISALSCLFYLPRLIPAPQALLQTKRPSALPSEPATVTAVYSGNIKEHIPHIAHVLLAREMPPFTVRCIVVKANKALQAKPVTKVDTLLRGQPAIARTPSNKHDPPLVKLRAYGPLAWVTLLGFFMSLALLIVSLVLGDGMSLLATLLLSALSTMVGISNKWELKLPRYSNSSANLPAGDVVIRFPNKSFLIVICEEEVARELFWAVEEIQYRVRDATAYRLISLVGTMMLMLGVIVLANAKLPLKFCWTGAYLVLNAAHWSAAALPQRLHWDLSCFDIEEHGIAGGPANRTYMDALGKAITVTKSVEWLRHGQAVPFTQKWNEWLLEAEKAANTVGHRTDVVADRLWRTARSDNMGTVWDVPGKDVWTARSSWDKINCKPPESSSTADKYTGEPAVGPLRKSSKYDV</sequence>
<protein>
    <submittedName>
        <fullName evidence="3">Uncharacterized protein</fullName>
    </submittedName>
</protein>
<feature type="transmembrane region" description="Helical" evidence="2">
    <location>
        <begin position="164"/>
        <end position="185"/>
    </location>
</feature>
<organism evidence="3 4">
    <name type="scientific">Cladosporium halotolerans</name>
    <dbReference type="NCBI Taxonomy" id="1052096"/>
    <lineage>
        <taxon>Eukaryota</taxon>
        <taxon>Fungi</taxon>
        <taxon>Dikarya</taxon>
        <taxon>Ascomycota</taxon>
        <taxon>Pezizomycotina</taxon>
        <taxon>Dothideomycetes</taxon>
        <taxon>Dothideomycetidae</taxon>
        <taxon>Cladosporiales</taxon>
        <taxon>Cladosporiaceae</taxon>
        <taxon>Cladosporium</taxon>
    </lineage>
</organism>
<dbReference type="RefSeq" id="XP_069232436.1">
    <property type="nucleotide sequence ID" value="XM_069370531.1"/>
</dbReference>
<reference evidence="3 4" key="1">
    <citation type="journal article" date="2020" name="Microbiol. Resour. Announc.">
        <title>Draft Genome Sequence of a Cladosporium Species Isolated from the Mesophotic Ascidian Didemnum maculosum.</title>
        <authorList>
            <person name="Gioti A."/>
            <person name="Siaperas R."/>
            <person name="Nikolaivits E."/>
            <person name="Le Goff G."/>
            <person name="Ouazzani J."/>
            <person name="Kotoulas G."/>
            <person name="Topakas E."/>
        </authorList>
    </citation>
    <scope>NUCLEOTIDE SEQUENCE [LARGE SCALE GENOMIC DNA]</scope>
    <source>
        <strain evidence="3 4">TM138-S3</strain>
    </source>
</reference>
<dbReference type="EMBL" id="JAAQHG020000005">
    <property type="protein sequence ID" value="KAL1589331.1"/>
    <property type="molecule type" value="Genomic_DNA"/>
</dbReference>
<evidence type="ECO:0000256" key="1">
    <source>
        <dbReference type="SAM" id="MobiDB-lite"/>
    </source>
</evidence>
<name>A0AB34KZJ3_9PEZI</name>
<gene>
    <name evidence="3" type="ORF">WHR41_01925</name>
</gene>
<keyword evidence="2" id="KW-0812">Transmembrane</keyword>
<keyword evidence="4" id="KW-1185">Reference proteome</keyword>
<evidence type="ECO:0000256" key="2">
    <source>
        <dbReference type="SAM" id="Phobius"/>
    </source>
</evidence>
<dbReference type="Proteomes" id="UP000803884">
    <property type="component" value="Unassembled WGS sequence"/>
</dbReference>
<evidence type="ECO:0000313" key="3">
    <source>
        <dbReference type="EMBL" id="KAL1589331.1"/>
    </source>
</evidence>
<keyword evidence="2" id="KW-1133">Transmembrane helix</keyword>
<comment type="caution">
    <text evidence="3">The sequence shown here is derived from an EMBL/GenBank/DDBJ whole genome shotgun (WGS) entry which is preliminary data.</text>
</comment>
<dbReference type="GeneID" id="96003369"/>
<dbReference type="AlphaFoldDB" id="A0AB34KZJ3"/>
<feature type="transmembrane region" description="Helical" evidence="2">
    <location>
        <begin position="267"/>
        <end position="287"/>
    </location>
</feature>
<accession>A0AB34KZJ3</accession>